<evidence type="ECO:0000313" key="7">
    <source>
        <dbReference type="EMBL" id="ORZ40638.1"/>
    </source>
</evidence>
<dbReference type="OrthoDB" id="5564900at2759"/>
<evidence type="ECO:0000256" key="2">
    <source>
        <dbReference type="ARBA" id="ARBA00022692"/>
    </source>
</evidence>
<sequence length="96" mass="10196">MAILGGLAVLYVEAHAVRIATSIGGSYLTILGIDVFAKTGFAAAARHFIANPSRDFVASNSVYGMIAANVVLAVVGIWVQYKKTCPEYRGYRSVGK</sequence>
<accession>A0A1Y2I195</accession>
<dbReference type="GO" id="GO:0016020">
    <property type="term" value="C:membrane"/>
    <property type="evidence" value="ECO:0007669"/>
    <property type="project" value="UniProtKB-SubCell"/>
</dbReference>
<comment type="subcellular location">
    <subcellularLocation>
        <location evidence="1">Membrane</location>
        <topology evidence="1">Multi-pass membrane protein</topology>
    </subcellularLocation>
</comment>
<evidence type="ECO:0000313" key="8">
    <source>
        <dbReference type="Proteomes" id="UP000193411"/>
    </source>
</evidence>
<evidence type="ECO:0000256" key="3">
    <source>
        <dbReference type="ARBA" id="ARBA00022989"/>
    </source>
</evidence>
<gene>
    <name evidence="7" type="ORF">BCR44DRAFT_1423495</name>
</gene>
<organism evidence="7 8">
    <name type="scientific">Catenaria anguillulae PL171</name>
    <dbReference type="NCBI Taxonomy" id="765915"/>
    <lineage>
        <taxon>Eukaryota</taxon>
        <taxon>Fungi</taxon>
        <taxon>Fungi incertae sedis</taxon>
        <taxon>Blastocladiomycota</taxon>
        <taxon>Blastocladiomycetes</taxon>
        <taxon>Blastocladiales</taxon>
        <taxon>Catenariaceae</taxon>
        <taxon>Catenaria</taxon>
    </lineage>
</organism>
<keyword evidence="2 5" id="KW-0812">Transmembrane</keyword>
<name>A0A1Y2I195_9FUNG</name>
<dbReference type="Proteomes" id="UP000193411">
    <property type="component" value="Unassembled WGS sequence"/>
</dbReference>
<keyword evidence="3 5" id="KW-1133">Transmembrane helix</keyword>
<evidence type="ECO:0000259" key="6">
    <source>
        <dbReference type="Pfam" id="PF13886"/>
    </source>
</evidence>
<feature type="domain" description="TM7S3/TM198-like" evidence="6">
    <location>
        <begin position="1"/>
        <end position="81"/>
    </location>
</feature>
<feature type="transmembrane region" description="Helical" evidence="5">
    <location>
        <begin position="26"/>
        <end position="49"/>
    </location>
</feature>
<dbReference type="InterPro" id="IPR025256">
    <property type="entry name" value="TM7S3/TM198-like_dom"/>
</dbReference>
<proteinExistence type="predicted"/>
<evidence type="ECO:0000256" key="1">
    <source>
        <dbReference type="ARBA" id="ARBA00004141"/>
    </source>
</evidence>
<dbReference type="EMBL" id="MCFL01000002">
    <property type="protein sequence ID" value="ORZ40638.1"/>
    <property type="molecule type" value="Genomic_DNA"/>
</dbReference>
<evidence type="ECO:0000256" key="5">
    <source>
        <dbReference type="SAM" id="Phobius"/>
    </source>
</evidence>
<keyword evidence="8" id="KW-1185">Reference proteome</keyword>
<keyword evidence="4 5" id="KW-0472">Membrane</keyword>
<reference evidence="7 8" key="1">
    <citation type="submission" date="2016-07" db="EMBL/GenBank/DDBJ databases">
        <title>Pervasive Adenine N6-methylation of Active Genes in Fungi.</title>
        <authorList>
            <consortium name="DOE Joint Genome Institute"/>
            <person name="Mondo S.J."/>
            <person name="Dannebaum R.O."/>
            <person name="Kuo R.C."/>
            <person name="Labutti K."/>
            <person name="Haridas S."/>
            <person name="Kuo A."/>
            <person name="Salamov A."/>
            <person name="Ahrendt S.R."/>
            <person name="Lipzen A."/>
            <person name="Sullivan W."/>
            <person name="Andreopoulos W.B."/>
            <person name="Clum A."/>
            <person name="Lindquist E."/>
            <person name="Daum C."/>
            <person name="Ramamoorthy G.K."/>
            <person name="Gryganskyi A."/>
            <person name="Culley D."/>
            <person name="Magnuson J.K."/>
            <person name="James T.Y."/>
            <person name="O'Malley M.A."/>
            <person name="Stajich J.E."/>
            <person name="Spatafora J.W."/>
            <person name="Visel A."/>
            <person name="Grigoriev I.V."/>
        </authorList>
    </citation>
    <scope>NUCLEOTIDE SEQUENCE [LARGE SCALE GENOMIC DNA]</scope>
    <source>
        <strain evidence="7 8">PL171</strain>
    </source>
</reference>
<dbReference type="AlphaFoldDB" id="A0A1Y2I195"/>
<comment type="caution">
    <text evidence="7">The sequence shown here is derived from an EMBL/GenBank/DDBJ whole genome shotgun (WGS) entry which is preliminary data.</text>
</comment>
<feature type="transmembrane region" description="Helical" evidence="5">
    <location>
        <begin position="61"/>
        <end position="81"/>
    </location>
</feature>
<protein>
    <recommendedName>
        <fullName evidence="6">TM7S3/TM198-like domain-containing protein</fullName>
    </recommendedName>
</protein>
<dbReference type="Pfam" id="PF13886">
    <property type="entry name" value="TM7S3_TM198"/>
    <property type="match status" value="1"/>
</dbReference>
<evidence type="ECO:0000256" key="4">
    <source>
        <dbReference type="ARBA" id="ARBA00023136"/>
    </source>
</evidence>
<dbReference type="STRING" id="765915.A0A1Y2I195"/>